<reference evidence="2" key="1">
    <citation type="submission" date="2018-12" db="EMBL/GenBank/DDBJ databases">
        <title>Tengunoibacter tsumagoiensis gen. nov., sp. nov., Dictyobacter kobayashii sp. nov., D. alpinus sp. nov., and D. joshuensis sp. nov. and description of Dictyobacteraceae fam. nov. within the order Ktedonobacterales isolated from Tengu-no-mugimeshi.</title>
        <authorList>
            <person name="Wang C.M."/>
            <person name="Zheng Y."/>
            <person name="Sakai Y."/>
            <person name="Toyoda A."/>
            <person name="Minakuchi Y."/>
            <person name="Abe K."/>
            <person name="Yokota A."/>
            <person name="Yabe S."/>
        </authorList>
    </citation>
    <scope>NUCLEOTIDE SEQUENCE [LARGE SCALE GENOMIC DNA]</scope>
    <source>
        <strain evidence="2">S-27</strain>
    </source>
</reference>
<accession>A0A401ZGC1</accession>
<proteinExistence type="predicted"/>
<organism evidence="1 2">
    <name type="scientific">Dictyobacter aurantiacus</name>
    <dbReference type="NCBI Taxonomy" id="1936993"/>
    <lineage>
        <taxon>Bacteria</taxon>
        <taxon>Bacillati</taxon>
        <taxon>Chloroflexota</taxon>
        <taxon>Ktedonobacteria</taxon>
        <taxon>Ktedonobacterales</taxon>
        <taxon>Dictyobacteraceae</taxon>
        <taxon>Dictyobacter</taxon>
    </lineage>
</organism>
<sequence>MPAILSDCLPADARYDRDPAADKGASSADTAKHRQFWTAAFSTAANTDRLRRHTLTRSYVNATSQQTGDPAHDQRSWPSRAGILLYLV</sequence>
<keyword evidence="2" id="KW-1185">Reference proteome</keyword>
<dbReference type="Proteomes" id="UP000287224">
    <property type="component" value="Unassembled WGS sequence"/>
</dbReference>
<evidence type="ECO:0000313" key="2">
    <source>
        <dbReference type="Proteomes" id="UP000287224"/>
    </source>
</evidence>
<gene>
    <name evidence="1" type="ORF">KDAU_31820</name>
</gene>
<dbReference type="EMBL" id="BIFQ01000001">
    <property type="protein sequence ID" value="GCE05853.1"/>
    <property type="molecule type" value="Genomic_DNA"/>
</dbReference>
<evidence type="ECO:0000313" key="1">
    <source>
        <dbReference type="EMBL" id="GCE05853.1"/>
    </source>
</evidence>
<comment type="caution">
    <text evidence="1">The sequence shown here is derived from an EMBL/GenBank/DDBJ whole genome shotgun (WGS) entry which is preliminary data.</text>
</comment>
<protein>
    <submittedName>
        <fullName evidence="1">Uncharacterized protein</fullName>
    </submittedName>
</protein>
<name>A0A401ZGC1_9CHLR</name>
<dbReference type="AlphaFoldDB" id="A0A401ZGC1"/>